<dbReference type="AlphaFoldDB" id="A0AAV0BAT7"/>
<evidence type="ECO:0000313" key="5">
    <source>
        <dbReference type="EMBL" id="CAH7684378.1"/>
    </source>
</evidence>
<dbReference type="InterPro" id="IPR016130">
    <property type="entry name" value="Tyr_Pase_AS"/>
</dbReference>
<dbReference type="GO" id="GO:0005737">
    <property type="term" value="C:cytoplasm"/>
    <property type="evidence" value="ECO:0007669"/>
    <property type="project" value="TreeGrafter"/>
</dbReference>
<reference evidence="5" key="1">
    <citation type="submission" date="2022-06" db="EMBL/GenBank/DDBJ databases">
        <authorList>
            <consortium name="SYNGENTA / RWTH Aachen University"/>
        </authorList>
    </citation>
    <scope>NUCLEOTIDE SEQUENCE</scope>
</reference>
<feature type="domain" description="Myotubularin phosphatase" evidence="4">
    <location>
        <begin position="180"/>
        <end position="654"/>
    </location>
</feature>
<dbReference type="SUPFAM" id="SSF52799">
    <property type="entry name" value="(Phosphotyrosine protein) phosphatases II"/>
    <property type="match status" value="1"/>
</dbReference>
<sequence>MENIRVPRIDGVQLSKLSHQKNKIGTGGDDEQRTLTGSIFMTPHHLIWQGTSTVASDLIAEEISQEEQNSEDTPLKSFSSKTADEAGESTEIWIAHSLFAAIDHLPNRPKATILIRLITFVTYTLSFSSPRHLELFWDSLKALLWSRKPGDKESLYAFAFASKNPPIIVSKQQDPSILPGWQSYNPIEEFMRMKIISDPSGISQATAWRLSNKNSNFDFCPTYPTPLLIPSKISDTTLTYAVKYRSKGRLPVGTYVHWANGSSITRSSQPMVGFKNARSIQDEKLIEMIFNSHSLHTGPRGSSNQTPTQPAGKQAQQIVYGATSSNLIIDARPTTNAVANTVMGAGTENMEYYKGCRKAYLGIDNIHVMRDSLNKIVAAIHESYINSSPVSTEALRKSGWLKHISAILEGTSIIIRTVHVYNSHVLIHCSDGWDRTSQLSALSQVCLDPNYRTFSGFATLVEKDWLSFGHKFSDRSGIVIPGKERVNFGEFPTHSNLENGSFGNDDSDLAVGSTGAWVASFQKQLNFSSSVSYSHSYKESSPVFHQFLDCVYQLQRQYPQRFEFNGRYLERLHEELHAGTYGTFLFNCEKERVEAKASSRTRSVWELFPPLREVSEYRNPQYNSSLDDSSNRKNEDQGVLFPDVKDVVFWWELFGCDNEAMNSPKDPADVPFI</sequence>
<dbReference type="Proteomes" id="UP001153365">
    <property type="component" value="Unassembled WGS sequence"/>
</dbReference>
<feature type="binding site" evidence="3">
    <location>
        <begin position="365"/>
        <end position="366"/>
    </location>
    <ligand>
        <name>substrate</name>
    </ligand>
</feature>
<dbReference type="PANTHER" id="PTHR10807:SF128">
    <property type="entry name" value="PHOSPHATIDYLINOSITOL-3,5-BISPHOSPHATE 3-PHOSPHATASE"/>
    <property type="match status" value="1"/>
</dbReference>
<dbReference type="InterPro" id="IPR010569">
    <property type="entry name" value="Myotubularin-like_Pase_dom"/>
</dbReference>
<dbReference type="PROSITE" id="PS00383">
    <property type="entry name" value="TYR_PHOSPHATASE_1"/>
    <property type="match status" value="1"/>
</dbReference>
<evidence type="ECO:0000256" key="1">
    <source>
        <dbReference type="ARBA" id="ARBA00007471"/>
    </source>
</evidence>
<gene>
    <name evidence="5" type="ORF">PPACK8108_LOCUS18531</name>
</gene>
<organism evidence="5 6">
    <name type="scientific">Phakopsora pachyrhizi</name>
    <name type="common">Asian soybean rust disease fungus</name>
    <dbReference type="NCBI Taxonomy" id="170000"/>
    <lineage>
        <taxon>Eukaryota</taxon>
        <taxon>Fungi</taxon>
        <taxon>Dikarya</taxon>
        <taxon>Basidiomycota</taxon>
        <taxon>Pucciniomycotina</taxon>
        <taxon>Pucciniomycetes</taxon>
        <taxon>Pucciniales</taxon>
        <taxon>Phakopsoraceae</taxon>
        <taxon>Phakopsora</taxon>
    </lineage>
</organism>
<dbReference type="InterPro" id="IPR030564">
    <property type="entry name" value="Myotubularin"/>
</dbReference>
<proteinExistence type="inferred from homology"/>
<evidence type="ECO:0000256" key="3">
    <source>
        <dbReference type="PIRSR" id="PIRSR630564-2"/>
    </source>
</evidence>
<dbReference type="PROSITE" id="PS51339">
    <property type="entry name" value="PPASE_MYOTUBULARIN"/>
    <property type="match status" value="1"/>
</dbReference>
<keyword evidence="6" id="KW-1185">Reference proteome</keyword>
<name>A0AAV0BAT7_PHAPC</name>
<dbReference type="GO" id="GO:0004438">
    <property type="term" value="F:phosphatidylinositol-3-phosphate phosphatase activity"/>
    <property type="evidence" value="ECO:0007669"/>
    <property type="project" value="TreeGrafter"/>
</dbReference>
<accession>A0AAV0BAT7</accession>
<evidence type="ECO:0000313" key="6">
    <source>
        <dbReference type="Proteomes" id="UP001153365"/>
    </source>
</evidence>
<evidence type="ECO:0000256" key="2">
    <source>
        <dbReference type="PIRSR" id="PIRSR630564-1"/>
    </source>
</evidence>
<dbReference type="InterPro" id="IPR029021">
    <property type="entry name" value="Prot-tyrosine_phosphatase-like"/>
</dbReference>
<evidence type="ECO:0000259" key="4">
    <source>
        <dbReference type="PROSITE" id="PS51339"/>
    </source>
</evidence>
<protein>
    <submittedName>
        <fullName evidence="5">Protein-tyrosine phosphatase-like protein</fullName>
    </submittedName>
</protein>
<dbReference type="GO" id="GO:0046856">
    <property type="term" value="P:phosphatidylinositol dephosphorylation"/>
    <property type="evidence" value="ECO:0007669"/>
    <property type="project" value="TreeGrafter"/>
</dbReference>
<feature type="binding site" evidence="3">
    <location>
        <begin position="429"/>
        <end position="435"/>
    </location>
    <ligand>
        <name>substrate</name>
    </ligand>
</feature>
<comment type="caution">
    <text evidence="5">The sequence shown here is derived from an EMBL/GenBank/DDBJ whole genome shotgun (WGS) entry which is preliminary data.</text>
</comment>
<dbReference type="PANTHER" id="PTHR10807">
    <property type="entry name" value="MYOTUBULARIN-RELATED"/>
    <property type="match status" value="1"/>
</dbReference>
<feature type="active site" description="Phosphocysteine intermediate" evidence="2">
    <location>
        <position position="429"/>
    </location>
</feature>
<comment type="similarity">
    <text evidence="1">Belongs to the protein-tyrosine phosphatase family. Non-receptor class myotubularin subfamily.</text>
</comment>
<dbReference type="Gene3D" id="2.30.29.30">
    <property type="entry name" value="Pleckstrin-homology domain (PH domain)/Phosphotyrosine-binding domain (PTB)"/>
    <property type="match status" value="1"/>
</dbReference>
<dbReference type="GO" id="GO:0016020">
    <property type="term" value="C:membrane"/>
    <property type="evidence" value="ECO:0007669"/>
    <property type="project" value="TreeGrafter"/>
</dbReference>
<dbReference type="EMBL" id="CALTRL010005357">
    <property type="protein sequence ID" value="CAH7684378.1"/>
    <property type="molecule type" value="Genomic_DNA"/>
</dbReference>
<dbReference type="Pfam" id="PF06602">
    <property type="entry name" value="Myotub-related"/>
    <property type="match status" value="1"/>
</dbReference>
<dbReference type="InterPro" id="IPR011993">
    <property type="entry name" value="PH-like_dom_sf"/>
</dbReference>